<evidence type="ECO:0008006" key="3">
    <source>
        <dbReference type="Google" id="ProtNLM"/>
    </source>
</evidence>
<accession>A0A2K8SVR7</accession>
<evidence type="ECO:0000313" key="1">
    <source>
        <dbReference type="EMBL" id="AUB39548.1"/>
    </source>
</evidence>
<organism evidence="1 2">
    <name type="scientific">Nostoc flagelliforme CCNUN1</name>
    <dbReference type="NCBI Taxonomy" id="2038116"/>
    <lineage>
        <taxon>Bacteria</taxon>
        <taxon>Bacillati</taxon>
        <taxon>Cyanobacteriota</taxon>
        <taxon>Cyanophyceae</taxon>
        <taxon>Nostocales</taxon>
        <taxon>Nostocaceae</taxon>
        <taxon>Nostoc</taxon>
    </lineage>
</organism>
<gene>
    <name evidence="1" type="ORF">COO91_05544</name>
</gene>
<dbReference type="Pfam" id="PF04255">
    <property type="entry name" value="DUF433"/>
    <property type="match status" value="1"/>
</dbReference>
<evidence type="ECO:0000313" key="2">
    <source>
        <dbReference type="Proteomes" id="UP000232003"/>
    </source>
</evidence>
<proteinExistence type="predicted"/>
<dbReference type="EMBL" id="CP024785">
    <property type="protein sequence ID" value="AUB39548.1"/>
    <property type="molecule type" value="Genomic_DNA"/>
</dbReference>
<name>A0A2K8SVR7_9NOSO</name>
<dbReference type="RefSeq" id="WP_100900525.1">
    <property type="nucleotide sequence ID" value="NZ_CAWNNC010000001.1"/>
</dbReference>
<dbReference type="PANTHER" id="PTHR34849">
    <property type="entry name" value="SSL5025 PROTEIN"/>
    <property type="match status" value="1"/>
</dbReference>
<dbReference type="InterPro" id="IPR009057">
    <property type="entry name" value="Homeodomain-like_sf"/>
</dbReference>
<dbReference type="AlphaFoldDB" id="A0A2K8SVR7"/>
<protein>
    <recommendedName>
        <fullName evidence="3">DUF433 domain-containing protein</fullName>
    </recommendedName>
</protein>
<dbReference type="KEGG" id="nfl:COO91_05544"/>
<dbReference type="InterPro" id="IPR036388">
    <property type="entry name" value="WH-like_DNA-bd_sf"/>
</dbReference>
<dbReference type="InterPro" id="IPR007367">
    <property type="entry name" value="DUF433"/>
</dbReference>
<reference evidence="1 2" key="1">
    <citation type="submission" date="2017-11" db="EMBL/GenBank/DDBJ databases">
        <title>Complete genome of a free-living desiccation-tolerant cyanobacterium and its photosynthetic adaptation to extreme terrestrial habitat.</title>
        <authorList>
            <person name="Shang J."/>
        </authorList>
    </citation>
    <scope>NUCLEOTIDE SEQUENCE [LARGE SCALE GENOMIC DNA]</scope>
    <source>
        <strain evidence="1 2">CCNUN1</strain>
    </source>
</reference>
<dbReference type="Proteomes" id="UP000232003">
    <property type="component" value="Chromosome"/>
</dbReference>
<dbReference type="SUPFAM" id="SSF46689">
    <property type="entry name" value="Homeodomain-like"/>
    <property type="match status" value="1"/>
</dbReference>
<sequence length="94" mass="10504">MSATDIGTLIVKSPETLGGRPRIAGTRVSVQRITAWYKLGLNAEEIAERMGNVNLTQVYAALTYYHANREEIEAYISAERADYKRLAREMGQAI</sequence>
<dbReference type="Gene3D" id="1.10.10.10">
    <property type="entry name" value="Winged helix-like DNA-binding domain superfamily/Winged helix DNA-binding domain"/>
    <property type="match status" value="1"/>
</dbReference>
<dbReference type="PANTHER" id="PTHR34849:SF1">
    <property type="entry name" value="SLR0770 PROTEIN"/>
    <property type="match status" value="1"/>
</dbReference>
<dbReference type="OrthoDB" id="427790at2"/>
<keyword evidence="2" id="KW-1185">Reference proteome</keyword>